<keyword evidence="3" id="KW-0067">ATP-binding</keyword>
<dbReference type="GO" id="GO:0005829">
    <property type="term" value="C:cytosol"/>
    <property type="evidence" value="ECO:0007669"/>
    <property type="project" value="TreeGrafter"/>
</dbReference>
<feature type="non-terminal residue" evidence="7">
    <location>
        <position position="1"/>
    </location>
</feature>
<organism evidence="7 8">
    <name type="scientific">Rotaria sordida</name>
    <dbReference type="NCBI Taxonomy" id="392033"/>
    <lineage>
        <taxon>Eukaryota</taxon>
        <taxon>Metazoa</taxon>
        <taxon>Spiralia</taxon>
        <taxon>Gnathifera</taxon>
        <taxon>Rotifera</taxon>
        <taxon>Eurotatoria</taxon>
        <taxon>Bdelloidea</taxon>
        <taxon>Philodinida</taxon>
        <taxon>Philodinidae</taxon>
        <taxon>Rotaria</taxon>
    </lineage>
</organism>
<keyword evidence="1" id="KW-0436">Ligase</keyword>
<reference evidence="7" key="1">
    <citation type="submission" date="2021-02" db="EMBL/GenBank/DDBJ databases">
        <authorList>
            <person name="Nowell W R."/>
        </authorList>
    </citation>
    <scope>NUCLEOTIDE SEQUENCE</scope>
</reference>
<dbReference type="GO" id="GO:0006431">
    <property type="term" value="P:methionyl-tRNA aminoacylation"/>
    <property type="evidence" value="ECO:0007669"/>
    <property type="project" value="TreeGrafter"/>
</dbReference>
<evidence type="ECO:0000313" key="7">
    <source>
        <dbReference type="EMBL" id="CAF4169420.1"/>
    </source>
</evidence>
<comment type="caution">
    <text evidence="7">The sequence shown here is derived from an EMBL/GenBank/DDBJ whole genome shotgun (WGS) entry which is preliminary data.</text>
</comment>
<evidence type="ECO:0000256" key="1">
    <source>
        <dbReference type="ARBA" id="ARBA00022598"/>
    </source>
</evidence>
<evidence type="ECO:0000313" key="8">
    <source>
        <dbReference type="Proteomes" id="UP000663874"/>
    </source>
</evidence>
<evidence type="ECO:0000256" key="4">
    <source>
        <dbReference type="ARBA" id="ARBA00022917"/>
    </source>
</evidence>
<accession>A0A819Z7G5</accession>
<sequence>TPKPDVRNILITSTLPFVNNVPHLHIFIGSLLSVDIFLSCQLKNFSTLCIYDTDKYGTATETKALTPKYTPRET</sequence>
<dbReference type="PANTHER" id="PTHR45765:SF1">
    <property type="entry name" value="METHIONINE--TRNA LIGASE, CYTOPLASMIC"/>
    <property type="match status" value="1"/>
</dbReference>
<dbReference type="Gene3D" id="3.40.50.620">
    <property type="entry name" value="HUPs"/>
    <property type="match status" value="1"/>
</dbReference>
<name>A0A819Z7G5_9BILA</name>
<protein>
    <recommendedName>
        <fullName evidence="6">Methionyl/Leucyl tRNA synthetase domain-containing protein</fullName>
    </recommendedName>
</protein>
<dbReference type="InterPro" id="IPR015413">
    <property type="entry name" value="Methionyl/Leucyl_tRNA_Synth"/>
</dbReference>
<proteinExistence type="predicted"/>
<keyword evidence="4" id="KW-0648">Protein biosynthesis</keyword>
<dbReference type="InterPro" id="IPR014729">
    <property type="entry name" value="Rossmann-like_a/b/a_fold"/>
</dbReference>
<dbReference type="PANTHER" id="PTHR45765">
    <property type="entry name" value="METHIONINE--TRNA LIGASE"/>
    <property type="match status" value="1"/>
</dbReference>
<dbReference type="InterPro" id="IPR023458">
    <property type="entry name" value="Met-tRNA_ligase_1"/>
</dbReference>
<dbReference type="AlphaFoldDB" id="A0A819Z7G5"/>
<dbReference type="Pfam" id="PF09334">
    <property type="entry name" value="tRNA-synt_1g"/>
    <property type="match status" value="1"/>
</dbReference>
<feature type="domain" description="Methionyl/Leucyl tRNA synthetase" evidence="6">
    <location>
        <begin position="9"/>
        <end position="73"/>
    </location>
</feature>
<dbReference type="GO" id="GO:0017101">
    <property type="term" value="C:aminoacyl-tRNA synthetase multienzyme complex"/>
    <property type="evidence" value="ECO:0007669"/>
    <property type="project" value="TreeGrafter"/>
</dbReference>
<evidence type="ECO:0000259" key="6">
    <source>
        <dbReference type="Pfam" id="PF09334"/>
    </source>
</evidence>
<dbReference type="EMBL" id="CAJOBE010013772">
    <property type="protein sequence ID" value="CAF4169420.1"/>
    <property type="molecule type" value="Genomic_DNA"/>
</dbReference>
<evidence type="ECO:0000256" key="5">
    <source>
        <dbReference type="ARBA" id="ARBA00023146"/>
    </source>
</evidence>
<keyword evidence="5" id="KW-0030">Aminoacyl-tRNA synthetase</keyword>
<dbReference type="GO" id="GO:0004825">
    <property type="term" value="F:methionine-tRNA ligase activity"/>
    <property type="evidence" value="ECO:0007669"/>
    <property type="project" value="InterPro"/>
</dbReference>
<evidence type="ECO:0000256" key="2">
    <source>
        <dbReference type="ARBA" id="ARBA00022741"/>
    </source>
</evidence>
<dbReference type="Proteomes" id="UP000663874">
    <property type="component" value="Unassembled WGS sequence"/>
</dbReference>
<evidence type="ECO:0000256" key="3">
    <source>
        <dbReference type="ARBA" id="ARBA00022840"/>
    </source>
</evidence>
<dbReference type="SUPFAM" id="SSF52374">
    <property type="entry name" value="Nucleotidylyl transferase"/>
    <property type="match status" value="1"/>
</dbReference>
<dbReference type="GO" id="GO:0005524">
    <property type="term" value="F:ATP binding"/>
    <property type="evidence" value="ECO:0007669"/>
    <property type="project" value="UniProtKB-KW"/>
</dbReference>
<gene>
    <name evidence="7" type="ORF">FNK824_LOCUS34607</name>
</gene>
<keyword evidence="2" id="KW-0547">Nucleotide-binding</keyword>